<dbReference type="SUPFAM" id="SSF51604">
    <property type="entry name" value="Enolase C-terminal domain-like"/>
    <property type="match status" value="1"/>
</dbReference>
<dbReference type="Gene3D" id="3.20.20.120">
    <property type="entry name" value="Enolase-like C-terminal domain"/>
    <property type="match status" value="1"/>
</dbReference>
<organism evidence="5 6">
    <name type="scientific">Klebsiella pneumoniae</name>
    <dbReference type="NCBI Taxonomy" id="573"/>
    <lineage>
        <taxon>Bacteria</taxon>
        <taxon>Pseudomonadati</taxon>
        <taxon>Pseudomonadota</taxon>
        <taxon>Gammaproteobacteria</taxon>
        <taxon>Enterobacterales</taxon>
        <taxon>Enterobacteriaceae</taxon>
        <taxon>Klebsiella/Raoultella group</taxon>
        <taxon>Klebsiella</taxon>
        <taxon>Klebsiella pneumoniae complex</taxon>
    </lineage>
</organism>
<keyword evidence="5" id="KW-0456">Lyase</keyword>
<dbReference type="GO" id="GO:0050032">
    <property type="term" value="F:L-rhamnonate dehydratase activity"/>
    <property type="evidence" value="ECO:0007669"/>
    <property type="project" value="UniProtKB-EC"/>
</dbReference>
<evidence type="ECO:0000313" key="6">
    <source>
        <dbReference type="Proteomes" id="UP000254938"/>
    </source>
</evidence>
<proteinExistence type="predicted"/>
<dbReference type="Pfam" id="PF13378">
    <property type="entry name" value="MR_MLE_C"/>
    <property type="match status" value="1"/>
</dbReference>
<evidence type="ECO:0000313" key="5">
    <source>
        <dbReference type="EMBL" id="STS84072.1"/>
    </source>
</evidence>
<protein>
    <submittedName>
        <fullName evidence="5">Putative dehydratase</fullName>
        <ecNumber evidence="5">4.2.1.90</ecNumber>
    </submittedName>
</protein>
<dbReference type="AlphaFoldDB" id="A0A377TWR7"/>
<keyword evidence="2" id="KW-0479">Metal-binding</keyword>
<keyword evidence="3" id="KW-0460">Magnesium</keyword>
<evidence type="ECO:0000256" key="1">
    <source>
        <dbReference type="ARBA" id="ARBA00001946"/>
    </source>
</evidence>
<dbReference type="GO" id="GO:0016052">
    <property type="term" value="P:carbohydrate catabolic process"/>
    <property type="evidence" value="ECO:0007669"/>
    <property type="project" value="TreeGrafter"/>
</dbReference>
<dbReference type="InterPro" id="IPR036849">
    <property type="entry name" value="Enolase-like_C_sf"/>
</dbReference>
<name>A0A377TWR7_KLEPN</name>
<dbReference type="EC" id="4.2.1.90" evidence="5"/>
<dbReference type="PANTHER" id="PTHR13794:SF58">
    <property type="entry name" value="MITOCHONDRIAL ENOLASE SUPERFAMILY MEMBER 1"/>
    <property type="match status" value="1"/>
</dbReference>
<evidence type="ECO:0000256" key="2">
    <source>
        <dbReference type="ARBA" id="ARBA00022723"/>
    </source>
</evidence>
<evidence type="ECO:0000256" key="3">
    <source>
        <dbReference type="ARBA" id="ARBA00022842"/>
    </source>
</evidence>
<dbReference type="InterPro" id="IPR029065">
    <property type="entry name" value="Enolase_C-like"/>
</dbReference>
<comment type="cofactor">
    <cofactor evidence="1">
        <name>Mg(2+)</name>
        <dbReference type="ChEBI" id="CHEBI:18420"/>
    </cofactor>
</comment>
<dbReference type="Proteomes" id="UP000254938">
    <property type="component" value="Unassembled WGS sequence"/>
</dbReference>
<accession>A0A377TWR7</accession>
<dbReference type="InterPro" id="IPR046945">
    <property type="entry name" value="RHMD-like"/>
</dbReference>
<dbReference type="EMBL" id="UGKQ01000007">
    <property type="protein sequence ID" value="STS84072.1"/>
    <property type="molecule type" value="Genomic_DNA"/>
</dbReference>
<dbReference type="PANTHER" id="PTHR13794">
    <property type="entry name" value="ENOLASE SUPERFAMILY, MANDELATE RACEMASE"/>
    <property type="match status" value="1"/>
</dbReference>
<evidence type="ECO:0000259" key="4">
    <source>
        <dbReference type="Pfam" id="PF13378"/>
    </source>
</evidence>
<gene>
    <name evidence="5" type="primary">yfaW_1</name>
    <name evidence="5" type="ORF">NCTC9140_05858</name>
</gene>
<dbReference type="GO" id="GO:0000287">
    <property type="term" value="F:magnesium ion binding"/>
    <property type="evidence" value="ECO:0007669"/>
    <property type="project" value="TreeGrafter"/>
</dbReference>
<reference evidence="5 6" key="1">
    <citation type="submission" date="2018-06" db="EMBL/GenBank/DDBJ databases">
        <authorList>
            <consortium name="Pathogen Informatics"/>
            <person name="Doyle S."/>
        </authorList>
    </citation>
    <scope>NUCLEOTIDE SEQUENCE [LARGE SCALE GENOMIC DNA]</scope>
    <source>
        <strain evidence="5 6">NCTC9140</strain>
    </source>
</reference>
<feature type="domain" description="Enolase C-terminal" evidence="4">
    <location>
        <begin position="1"/>
        <end position="122"/>
    </location>
</feature>
<sequence>MLDCWMSQDVNYATKLAHACAPYNLKWIEECLPPQQYEGYRELKRQAPAGMMVTSGEHHGTLQSFRTLSETGIDIMQPDVGWCGGLTTLVEIAAIAKARGQLVVPHGSSVLLTSCGDHLHQHAVQRVSDDQSGLRHATPAVRPRSCSASRCRREGAFINRSWINPALASSSIATAT</sequence>